<reference evidence="2" key="1">
    <citation type="journal article" date="2020" name="Nature">
        <title>Giant virus diversity and host interactions through global metagenomics.</title>
        <authorList>
            <person name="Schulz F."/>
            <person name="Roux S."/>
            <person name="Paez-Espino D."/>
            <person name="Jungbluth S."/>
            <person name="Walsh D.A."/>
            <person name="Denef V.J."/>
            <person name="McMahon K.D."/>
            <person name="Konstantinidis K.T."/>
            <person name="Eloe-Fadrosh E.A."/>
            <person name="Kyrpides N.C."/>
            <person name="Woyke T."/>
        </authorList>
    </citation>
    <scope>NUCLEOTIDE SEQUENCE</scope>
    <source>
        <strain evidence="2">GVMAG-M-3300023174-5</strain>
    </source>
</reference>
<evidence type="ECO:0000256" key="1">
    <source>
        <dbReference type="SAM" id="Coils"/>
    </source>
</evidence>
<feature type="coiled-coil region" evidence="1">
    <location>
        <begin position="50"/>
        <end position="77"/>
    </location>
</feature>
<sequence length="115" mass="13505">MVENFQERVLNPTKDARIVYDDPWFWIVLQNTGTKFVKDQETAIVSSDYTSILQDKLAATEKCLEELKERVSYLENNGHEKVMRVLARREQNLWGSDTEDYDDMPPLIPFDDEDC</sequence>
<keyword evidence="1" id="KW-0175">Coiled coil</keyword>
<evidence type="ECO:0000313" key="2">
    <source>
        <dbReference type="EMBL" id="QHT19903.1"/>
    </source>
</evidence>
<accession>A0A6C0DUI0</accession>
<dbReference type="EMBL" id="MN739670">
    <property type="protein sequence ID" value="QHT19903.1"/>
    <property type="molecule type" value="Genomic_DNA"/>
</dbReference>
<dbReference type="AlphaFoldDB" id="A0A6C0DUI0"/>
<name>A0A6C0DUI0_9ZZZZ</name>
<protein>
    <submittedName>
        <fullName evidence="2">Uncharacterized protein</fullName>
    </submittedName>
</protein>
<proteinExistence type="predicted"/>
<organism evidence="2">
    <name type="scientific">viral metagenome</name>
    <dbReference type="NCBI Taxonomy" id="1070528"/>
    <lineage>
        <taxon>unclassified sequences</taxon>
        <taxon>metagenomes</taxon>
        <taxon>organismal metagenomes</taxon>
    </lineage>
</organism>